<keyword evidence="2" id="KW-1185">Reference proteome</keyword>
<sequence>MTIVALSDEHGGSFQVHTWFISKILLSEYVFLKKIDLIELNGLQIKDFTVDIGVMDYGIEIDGIIGTDFLMKVRGVVDLDKLLFESRLKEG</sequence>
<accession>A0A1E5G297</accession>
<organism evidence="1 2">
    <name type="scientific">Desulfuribacillus alkaliarsenatis</name>
    <dbReference type="NCBI Taxonomy" id="766136"/>
    <lineage>
        <taxon>Bacteria</taxon>
        <taxon>Bacillati</taxon>
        <taxon>Bacillota</taxon>
        <taxon>Desulfuribacillia</taxon>
        <taxon>Desulfuribacillales</taxon>
        <taxon>Desulfuribacillaceae</taxon>
        <taxon>Desulfuribacillus</taxon>
    </lineage>
</organism>
<dbReference type="RefSeq" id="WP_069643243.1">
    <property type="nucleotide sequence ID" value="NZ_MIJE01000030.1"/>
</dbReference>
<dbReference type="OrthoDB" id="2735601at2"/>
<dbReference type="Proteomes" id="UP000094296">
    <property type="component" value="Unassembled WGS sequence"/>
</dbReference>
<gene>
    <name evidence="1" type="ORF">BHF68_06165</name>
</gene>
<protein>
    <submittedName>
        <fullName evidence="1">Uncharacterized protein</fullName>
    </submittedName>
</protein>
<evidence type="ECO:0000313" key="2">
    <source>
        <dbReference type="Proteomes" id="UP000094296"/>
    </source>
</evidence>
<proteinExistence type="predicted"/>
<comment type="caution">
    <text evidence="1">The sequence shown here is derived from an EMBL/GenBank/DDBJ whole genome shotgun (WGS) entry which is preliminary data.</text>
</comment>
<evidence type="ECO:0000313" key="1">
    <source>
        <dbReference type="EMBL" id="OEF96661.1"/>
    </source>
</evidence>
<dbReference type="EMBL" id="MIJE01000030">
    <property type="protein sequence ID" value="OEF96661.1"/>
    <property type="molecule type" value="Genomic_DNA"/>
</dbReference>
<name>A0A1E5G297_9FIRM</name>
<dbReference type="AlphaFoldDB" id="A0A1E5G297"/>
<reference evidence="1 2" key="1">
    <citation type="submission" date="2016-09" db="EMBL/GenBank/DDBJ databases">
        <title>Draft genome sequence for the type strain of Desulfuribacillus alkaliarsenatis AHT28, an obligately anaerobic, sulfidogenic bacterium isolated from Russian soda lake sediments.</title>
        <authorList>
            <person name="Abin C.A."/>
            <person name="Hollibaugh J.T."/>
        </authorList>
    </citation>
    <scope>NUCLEOTIDE SEQUENCE [LARGE SCALE GENOMIC DNA]</scope>
    <source>
        <strain evidence="1 2">AHT28</strain>
    </source>
</reference>